<dbReference type="Pfam" id="PF03480">
    <property type="entry name" value="DctP"/>
    <property type="match status" value="1"/>
</dbReference>
<dbReference type="Proteomes" id="UP000279760">
    <property type="component" value="Chromosome 1"/>
</dbReference>
<reference evidence="5 7" key="4">
    <citation type="submission" date="2018-03" db="EMBL/GenBank/DDBJ databases">
        <title>Genetic Diversity and Phenotypic Plasticity of AHL Mediated Quorum Sensing in Environmental Strains of Vibrio mediterranei.</title>
        <authorList>
            <person name="Lantoine F."/>
            <person name="Vouve F."/>
        </authorList>
    </citation>
    <scope>NUCLEOTIDE SEQUENCE [LARGE SCALE GENOMIC DNA]</scope>
    <source>
        <strain evidence="5 7">17LN0615E</strain>
    </source>
</reference>
<reference evidence="5" key="2">
    <citation type="submission" date="2017-09" db="EMBL/GenBank/DDBJ databases">
        <authorList>
            <person name="Girard L."/>
            <person name="Lami R."/>
            <person name="Suzuki M."/>
            <person name="Baudart J."/>
        </authorList>
    </citation>
    <scope>NUCLEOTIDE SEQUENCE</scope>
    <source>
        <strain evidence="5">17LN0615E</strain>
    </source>
</reference>
<dbReference type="NCBIfam" id="TIGR00787">
    <property type="entry name" value="dctP"/>
    <property type="match status" value="1"/>
</dbReference>
<dbReference type="Proteomes" id="UP000197092">
    <property type="component" value="Chromosome 1"/>
</dbReference>
<dbReference type="EMBL" id="NWTN01000016">
    <property type="protein sequence ID" value="PRQ65891.1"/>
    <property type="molecule type" value="Genomic_DNA"/>
</dbReference>
<dbReference type="PANTHER" id="PTHR33376">
    <property type="match status" value="1"/>
</dbReference>
<feature type="signal peptide" evidence="2">
    <location>
        <begin position="1"/>
        <end position="28"/>
    </location>
</feature>
<dbReference type="NCBIfam" id="NF037995">
    <property type="entry name" value="TRAP_S1"/>
    <property type="match status" value="1"/>
</dbReference>
<dbReference type="GO" id="GO:0030288">
    <property type="term" value="C:outer membrane-bounded periplasmic space"/>
    <property type="evidence" value="ECO:0007669"/>
    <property type="project" value="InterPro"/>
</dbReference>
<dbReference type="Proteomes" id="UP000238163">
    <property type="component" value="Unassembled WGS sequence"/>
</dbReference>
<dbReference type="GO" id="GO:0055085">
    <property type="term" value="P:transmembrane transport"/>
    <property type="evidence" value="ECO:0007669"/>
    <property type="project" value="InterPro"/>
</dbReference>
<organism evidence="3 6">
    <name type="scientific">Vibrio mediterranei</name>
    <dbReference type="NCBI Taxonomy" id="689"/>
    <lineage>
        <taxon>Bacteria</taxon>
        <taxon>Pseudomonadati</taxon>
        <taxon>Pseudomonadota</taxon>
        <taxon>Gammaproteobacteria</taxon>
        <taxon>Vibrionales</taxon>
        <taxon>Vibrionaceae</taxon>
        <taxon>Vibrio</taxon>
    </lineage>
</organism>
<gene>
    <name evidence="3" type="ORF">BSZ05_02215</name>
    <name evidence="5" type="ORF">COR51_19740</name>
    <name evidence="4" type="ORF">ECB94_04880</name>
</gene>
<name>A0A2C9P7N5_9VIBR</name>
<dbReference type="InterPro" id="IPR038404">
    <property type="entry name" value="TRAP_DctP_sf"/>
</dbReference>
<evidence type="ECO:0000313" key="3">
    <source>
        <dbReference type="EMBL" id="ASI88728.1"/>
    </source>
</evidence>
<dbReference type="PANTHER" id="PTHR33376:SF2">
    <property type="entry name" value="DICARBOXYLATE-BINDING PERIPLASMIC PROTEIN"/>
    <property type="match status" value="1"/>
</dbReference>
<dbReference type="AlphaFoldDB" id="A0A2C9P7N5"/>
<keyword evidence="7" id="KW-1185">Reference proteome</keyword>
<evidence type="ECO:0000313" key="5">
    <source>
        <dbReference type="EMBL" id="PRQ65891.1"/>
    </source>
</evidence>
<evidence type="ECO:0000313" key="7">
    <source>
        <dbReference type="Proteomes" id="UP000238163"/>
    </source>
</evidence>
<dbReference type="GO" id="GO:0030246">
    <property type="term" value="F:carbohydrate binding"/>
    <property type="evidence" value="ECO:0007669"/>
    <property type="project" value="TreeGrafter"/>
</dbReference>
<dbReference type="PIRSF" id="PIRSF006470">
    <property type="entry name" value="DctB"/>
    <property type="match status" value="1"/>
</dbReference>
<dbReference type="Gene3D" id="3.40.190.170">
    <property type="entry name" value="Bacterial extracellular solute-binding protein, family 7"/>
    <property type="match status" value="1"/>
</dbReference>
<evidence type="ECO:0000313" key="6">
    <source>
        <dbReference type="Proteomes" id="UP000197092"/>
    </source>
</evidence>
<sequence length="329" mass="36137">MNMNKTLKNVLLTTVAGAAVTVSSMTFAATEIKAAFNQSDKHPQYLALEEFGKQLEAETDGRYKVTIYPNALLGDQRASLELVQAGAVQMAVVANPLVENYDNTFTAIGMPFAYTGIEHQEKVFTSGALDKLFASTKKFGFEVLTAYTAGSRNVYTKGHNVKSVEDMKGQKIRVMQSNTMVEMLGCMGGTGVPMSQGEVYTAVQQGVLDGGENNEITYADMKHYEVAPYFSKTSHLMVPDLVVISDDFINSMSKEDQATIRRLAKESTVDEFAKWNAQIGKARALAEENGATFIDVDVRQFQESCKPLQQKLIKTDAQKELTKAISELS</sequence>
<evidence type="ECO:0000313" key="8">
    <source>
        <dbReference type="Proteomes" id="UP000279760"/>
    </source>
</evidence>
<dbReference type="InterPro" id="IPR004682">
    <property type="entry name" value="TRAP_DctP"/>
</dbReference>
<dbReference type="CDD" id="cd13671">
    <property type="entry name" value="PBP2_TRAP_SBP_like_3"/>
    <property type="match status" value="1"/>
</dbReference>
<keyword evidence="1 2" id="KW-0732">Signal</keyword>
<dbReference type="EMBL" id="CP033577">
    <property type="protein sequence ID" value="AYV20683.1"/>
    <property type="molecule type" value="Genomic_DNA"/>
</dbReference>
<dbReference type="EMBL" id="CP018308">
    <property type="protein sequence ID" value="ASI88728.1"/>
    <property type="molecule type" value="Genomic_DNA"/>
</dbReference>
<reference evidence="6" key="1">
    <citation type="submission" date="2016-12" db="EMBL/GenBank/DDBJ databases">
        <title>Comparative genomic analysis reveals the diversity, evolution, and environmental adaptation strategies of the genus Vibrio.</title>
        <authorList>
            <person name="Lin H."/>
            <person name="Wang X."/>
            <person name="Zhang X.-H."/>
        </authorList>
    </citation>
    <scope>NUCLEOTIDE SEQUENCE [LARGE SCALE GENOMIC DNA]</scope>
    <source>
        <strain evidence="6">QT6D1</strain>
    </source>
</reference>
<dbReference type="STRING" id="689.VME0621_01860"/>
<protein>
    <submittedName>
        <fullName evidence="3">C4-dicarboxylate ABC transporter</fullName>
    </submittedName>
    <submittedName>
        <fullName evidence="4">TRAP transporter substrate-binding protein</fullName>
    </submittedName>
</protein>
<feature type="chain" id="PRO_5044573327" evidence="2">
    <location>
        <begin position="29"/>
        <end position="329"/>
    </location>
</feature>
<evidence type="ECO:0000313" key="4">
    <source>
        <dbReference type="EMBL" id="AYV20683.1"/>
    </source>
</evidence>
<dbReference type="KEGG" id="vsh:BSZ05_02215"/>
<proteinExistence type="predicted"/>
<evidence type="ECO:0000256" key="1">
    <source>
        <dbReference type="ARBA" id="ARBA00022729"/>
    </source>
</evidence>
<accession>A0A2C9P7N5</accession>
<reference evidence="3" key="3">
    <citation type="journal article" date="2018" name="BMC Genomics">
        <title>Comparative genomic analysis reveals the evolution and environmental adaptation strategies of vibrios.</title>
        <authorList>
            <person name="Lin H."/>
            <person name="Yu M."/>
            <person name="Wang X."/>
            <person name="Zhang X.H."/>
        </authorList>
    </citation>
    <scope>NUCLEOTIDE SEQUENCE</scope>
    <source>
        <strain evidence="3">QT6D1</strain>
    </source>
</reference>
<reference evidence="4 8" key="5">
    <citation type="submission" date="2018-11" db="EMBL/GenBank/DDBJ databases">
        <title>Complete Genome Sequence of Vbrio mediterranei 117-T6: a Potential Pathogen Bacteria Isolated from the Conchocelis of Pyropia.</title>
        <authorList>
            <person name="Liu Q."/>
        </authorList>
    </citation>
    <scope>NUCLEOTIDE SEQUENCE [LARGE SCALE GENOMIC DNA]</scope>
    <source>
        <strain evidence="4 8">117-T6</strain>
    </source>
</reference>
<dbReference type="InterPro" id="IPR018389">
    <property type="entry name" value="DctP_fam"/>
</dbReference>
<evidence type="ECO:0000256" key="2">
    <source>
        <dbReference type="SAM" id="SignalP"/>
    </source>
</evidence>
<accession>A0A2S9ZJF7</accession>